<dbReference type="GO" id="GO:0005975">
    <property type="term" value="P:carbohydrate metabolic process"/>
    <property type="evidence" value="ECO:0007669"/>
    <property type="project" value="InterPro"/>
</dbReference>
<sequence length="297" mass="34673">MKALLKSLPFLLHLASIPVFAASNDWDRIPIPVEPERGMRWKLIDPSDDFNYTARADKKTKRFEKRWTEGFINQWTGPGLTEWQADHSEVADGTLKIKVTRKPGHDRLVHAGCISSYYPVKYPLFIETRAKLSKLPTASCVWMLSQDSTQEIDVLEAYGSDRPDQEWFAQRLHLSHHVFIRNPFTDYQPKDDGSWHYDGTTWADDYVRVGVYWRDPWHLEYYINGKHVRTVSGKEIIDPHGYTDGTGLNKPMYVIINAENQEWRTDQDIEPTDQELADSERSTMLVDWVRIYQAVKR</sequence>
<dbReference type="Gene3D" id="2.60.120.200">
    <property type="match status" value="1"/>
</dbReference>
<dbReference type="KEGG" id="caa:Caka_0364"/>
<dbReference type="EC" id="3.2.1.81" evidence="8"/>
<feature type="active site" description="Nucleophile" evidence="5">
    <location>
        <position position="151"/>
    </location>
</feature>
<dbReference type="HOGENOM" id="CLU_037753_0_0_0"/>
<accession>D5EMI3</accession>
<evidence type="ECO:0000256" key="4">
    <source>
        <dbReference type="ARBA" id="ARBA00023295"/>
    </source>
</evidence>
<keyword evidence="9" id="KW-1185">Reference proteome</keyword>
<evidence type="ECO:0000256" key="3">
    <source>
        <dbReference type="ARBA" id="ARBA00022801"/>
    </source>
</evidence>
<evidence type="ECO:0000259" key="7">
    <source>
        <dbReference type="PROSITE" id="PS51762"/>
    </source>
</evidence>
<dbReference type="PROSITE" id="PS51762">
    <property type="entry name" value="GH16_2"/>
    <property type="match status" value="1"/>
</dbReference>
<evidence type="ECO:0000256" key="5">
    <source>
        <dbReference type="PIRSR" id="PIRSR001097-50"/>
    </source>
</evidence>
<feature type="domain" description="GH16" evidence="7">
    <location>
        <begin position="24"/>
        <end position="297"/>
    </location>
</feature>
<dbReference type="STRING" id="583355.Caka_0364"/>
<dbReference type="CDD" id="cd02178">
    <property type="entry name" value="GH16_beta_agarase"/>
    <property type="match status" value="1"/>
</dbReference>
<dbReference type="InterPro" id="IPR000757">
    <property type="entry name" value="Beta-glucanase-like"/>
</dbReference>
<dbReference type="OrthoDB" id="253701at2"/>
<dbReference type="SUPFAM" id="SSF49899">
    <property type="entry name" value="Concanavalin A-like lectins/glucanases"/>
    <property type="match status" value="1"/>
</dbReference>
<dbReference type="Proteomes" id="UP000000925">
    <property type="component" value="Chromosome"/>
</dbReference>
<keyword evidence="3 8" id="KW-0378">Hydrolase</keyword>
<dbReference type="InterPro" id="IPR013320">
    <property type="entry name" value="ConA-like_dom_sf"/>
</dbReference>
<dbReference type="CAZy" id="GH16">
    <property type="family name" value="Glycoside Hydrolase Family 16"/>
</dbReference>
<evidence type="ECO:0000313" key="9">
    <source>
        <dbReference type="Proteomes" id="UP000000925"/>
    </source>
</evidence>
<dbReference type="eggNOG" id="COG2273">
    <property type="taxonomic scope" value="Bacteria"/>
</dbReference>
<evidence type="ECO:0000313" key="8">
    <source>
        <dbReference type="EMBL" id="ADE53389.1"/>
    </source>
</evidence>
<protein>
    <submittedName>
        <fullName evidence="8">Beta-agarase</fullName>
        <ecNumber evidence="8">3.2.1.81</ecNumber>
    </submittedName>
</protein>
<evidence type="ECO:0000256" key="6">
    <source>
        <dbReference type="SAM" id="SignalP"/>
    </source>
</evidence>
<comment type="similarity">
    <text evidence="1">Belongs to the glycosyl hydrolase 16 family.</text>
</comment>
<dbReference type="InterPro" id="IPR016287">
    <property type="entry name" value="Beta_agarase"/>
</dbReference>
<dbReference type="GO" id="GO:0033916">
    <property type="term" value="F:beta-agarase activity"/>
    <property type="evidence" value="ECO:0007669"/>
    <property type="project" value="UniProtKB-EC"/>
</dbReference>
<proteinExistence type="inferred from homology"/>
<dbReference type="InterPro" id="IPR050546">
    <property type="entry name" value="Glycosyl_Hydrlase_16"/>
</dbReference>
<evidence type="ECO:0000256" key="2">
    <source>
        <dbReference type="ARBA" id="ARBA00022729"/>
    </source>
</evidence>
<dbReference type="PIRSF" id="PIRSF001097">
    <property type="entry name" value="Agarase"/>
    <property type="match status" value="1"/>
</dbReference>
<keyword evidence="2 6" id="KW-0732">Signal</keyword>
<dbReference type="AlphaFoldDB" id="D5EMI3"/>
<name>D5EMI3_CORAD</name>
<dbReference type="PANTHER" id="PTHR10963:SF55">
    <property type="entry name" value="GLYCOSIDE HYDROLASE FAMILY 16 PROTEIN"/>
    <property type="match status" value="1"/>
</dbReference>
<organism evidence="8 9">
    <name type="scientific">Coraliomargarita akajimensis (strain DSM 45221 / IAM 15411 / JCM 23193 / KCTC 12865 / 04OKA010-24)</name>
    <dbReference type="NCBI Taxonomy" id="583355"/>
    <lineage>
        <taxon>Bacteria</taxon>
        <taxon>Pseudomonadati</taxon>
        <taxon>Verrucomicrobiota</taxon>
        <taxon>Opitutia</taxon>
        <taxon>Puniceicoccales</taxon>
        <taxon>Coraliomargaritaceae</taxon>
        <taxon>Coraliomargarita</taxon>
    </lineage>
</organism>
<dbReference type="PANTHER" id="PTHR10963">
    <property type="entry name" value="GLYCOSYL HYDROLASE-RELATED"/>
    <property type="match status" value="1"/>
</dbReference>
<dbReference type="RefSeq" id="WP_013042114.1">
    <property type="nucleotide sequence ID" value="NC_014008.1"/>
</dbReference>
<keyword evidence="4 8" id="KW-0326">Glycosidase</keyword>
<gene>
    <name evidence="8" type="ordered locus">Caka_0364</name>
</gene>
<evidence type="ECO:0000256" key="1">
    <source>
        <dbReference type="ARBA" id="ARBA00006865"/>
    </source>
</evidence>
<dbReference type="EMBL" id="CP001998">
    <property type="protein sequence ID" value="ADE53389.1"/>
    <property type="molecule type" value="Genomic_DNA"/>
</dbReference>
<feature type="active site" description="Proton donor" evidence="5">
    <location>
        <position position="156"/>
    </location>
</feature>
<feature type="signal peptide" evidence="6">
    <location>
        <begin position="1"/>
        <end position="21"/>
    </location>
</feature>
<reference evidence="8 9" key="1">
    <citation type="journal article" date="2010" name="Stand. Genomic Sci.">
        <title>Complete genome sequence of Coraliomargarita akajimensis type strain (04OKA010-24).</title>
        <authorList>
            <person name="Mavromatis K."/>
            <person name="Abt B."/>
            <person name="Brambilla E."/>
            <person name="Lapidus A."/>
            <person name="Copeland A."/>
            <person name="Deshpande S."/>
            <person name="Nolan M."/>
            <person name="Lucas S."/>
            <person name="Tice H."/>
            <person name="Cheng J.F."/>
            <person name="Han C."/>
            <person name="Detter J.C."/>
            <person name="Woyke T."/>
            <person name="Goodwin L."/>
            <person name="Pitluck S."/>
            <person name="Held B."/>
            <person name="Brettin T."/>
            <person name="Tapia R."/>
            <person name="Ivanova N."/>
            <person name="Mikhailova N."/>
            <person name="Pati A."/>
            <person name="Liolios K."/>
            <person name="Chen A."/>
            <person name="Palaniappan K."/>
            <person name="Land M."/>
            <person name="Hauser L."/>
            <person name="Chang Y.J."/>
            <person name="Jeffries C.D."/>
            <person name="Rohde M."/>
            <person name="Goker M."/>
            <person name="Bristow J."/>
            <person name="Eisen J.A."/>
            <person name="Markowitz V."/>
            <person name="Hugenholtz P."/>
            <person name="Klenk H.P."/>
            <person name="Kyrpides N.C."/>
        </authorList>
    </citation>
    <scope>NUCLEOTIDE SEQUENCE [LARGE SCALE GENOMIC DNA]</scope>
    <source>
        <strain evidence="9">DSM 45221 / IAM 15411 / JCM 23193 / KCTC 12865</strain>
    </source>
</reference>
<feature type="chain" id="PRO_5003071606" evidence="6">
    <location>
        <begin position="22"/>
        <end position="297"/>
    </location>
</feature>